<evidence type="ECO:0000313" key="2">
    <source>
        <dbReference type="Proteomes" id="UP001172457"/>
    </source>
</evidence>
<protein>
    <submittedName>
        <fullName evidence="1">Uncharacterized protein</fullName>
    </submittedName>
</protein>
<reference evidence="1" key="1">
    <citation type="submission" date="2023-03" db="EMBL/GenBank/DDBJ databases">
        <title>Chromosome-scale reference genome and RAD-based genetic map of yellow starthistle (Centaurea solstitialis) reveal putative structural variation and QTLs associated with invader traits.</title>
        <authorList>
            <person name="Reatini B."/>
            <person name="Cang F.A."/>
            <person name="Jiang Q."/>
            <person name="Mckibben M.T.W."/>
            <person name="Barker M.S."/>
            <person name="Rieseberg L.H."/>
            <person name="Dlugosch K.M."/>
        </authorList>
    </citation>
    <scope>NUCLEOTIDE SEQUENCE</scope>
    <source>
        <strain evidence="1">CAN-66</strain>
        <tissue evidence="1">Leaf</tissue>
    </source>
</reference>
<name>A0AA38SN37_9ASTR</name>
<comment type="caution">
    <text evidence="1">The sequence shown here is derived from an EMBL/GenBank/DDBJ whole genome shotgun (WGS) entry which is preliminary data.</text>
</comment>
<organism evidence="1 2">
    <name type="scientific">Centaurea solstitialis</name>
    <name type="common">yellow star-thistle</name>
    <dbReference type="NCBI Taxonomy" id="347529"/>
    <lineage>
        <taxon>Eukaryota</taxon>
        <taxon>Viridiplantae</taxon>
        <taxon>Streptophyta</taxon>
        <taxon>Embryophyta</taxon>
        <taxon>Tracheophyta</taxon>
        <taxon>Spermatophyta</taxon>
        <taxon>Magnoliopsida</taxon>
        <taxon>eudicotyledons</taxon>
        <taxon>Gunneridae</taxon>
        <taxon>Pentapetalae</taxon>
        <taxon>asterids</taxon>
        <taxon>campanulids</taxon>
        <taxon>Asterales</taxon>
        <taxon>Asteraceae</taxon>
        <taxon>Carduoideae</taxon>
        <taxon>Cardueae</taxon>
        <taxon>Centaureinae</taxon>
        <taxon>Centaurea</taxon>
    </lineage>
</organism>
<gene>
    <name evidence="1" type="ORF">OSB04_031948</name>
</gene>
<dbReference type="AlphaFoldDB" id="A0AA38SN37"/>
<evidence type="ECO:0000313" key="1">
    <source>
        <dbReference type="EMBL" id="KAJ9539215.1"/>
    </source>
</evidence>
<sequence length="225" mass="24970">MVDVSHHKKVLTCLLGLENMSLDVKNVKKKKRVQEMIESKKGALDKFVIKESEAFLNNEDTHVDLNDAHIDAIEVDATNVDSCDIDATNVDACDTDATNIDACDIDGTDMNATNVDASNMNATNVDDNVEATNVDASVSLDAIHDNVNASIDDTFNNLDIFDPRNWDVLDSKMIDILVAKGPKRDLSIQKGPKDRFSKRFLPHGILEFCQMEKSLIETGLYIRRA</sequence>
<accession>A0AA38SN37</accession>
<keyword evidence="2" id="KW-1185">Reference proteome</keyword>
<dbReference type="EMBL" id="JARYMX010000008">
    <property type="protein sequence ID" value="KAJ9539215.1"/>
    <property type="molecule type" value="Genomic_DNA"/>
</dbReference>
<dbReference type="Proteomes" id="UP001172457">
    <property type="component" value="Chromosome 8"/>
</dbReference>
<proteinExistence type="predicted"/>